<feature type="transmembrane region" description="Helical" evidence="1">
    <location>
        <begin position="190"/>
        <end position="209"/>
    </location>
</feature>
<dbReference type="EMBL" id="BAABKE010000001">
    <property type="protein sequence ID" value="GAA5094387.1"/>
    <property type="molecule type" value="Genomic_DNA"/>
</dbReference>
<evidence type="ECO:0000256" key="1">
    <source>
        <dbReference type="SAM" id="Phobius"/>
    </source>
</evidence>
<dbReference type="Proteomes" id="UP001500631">
    <property type="component" value="Unassembled WGS sequence"/>
</dbReference>
<feature type="transmembrane region" description="Helical" evidence="1">
    <location>
        <begin position="272"/>
        <end position="290"/>
    </location>
</feature>
<organism evidence="2 3">
    <name type="scientific">Wohlfahrtiimonas larvae</name>
    <dbReference type="NCBI Taxonomy" id="1157986"/>
    <lineage>
        <taxon>Bacteria</taxon>
        <taxon>Pseudomonadati</taxon>
        <taxon>Pseudomonadota</taxon>
        <taxon>Gammaproteobacteria</taxon>
        <taxon>Cardiobacteriales</taxon>
        <taxon>Ignatzschineriaceae</taxon>
        <taxon>Wohlfahrtiimonas</taxon>
    </lineage>
</organism>
<accession>A0ABP9MFK6</accession>
<evidence type="ECO:0000313" key="2">
    <source>
        <dbReference type="EMBL" id="GAA5094387.1"/>
    </source>
</evidence>
<reference evidence="3" key="1">
    <citation type="journal article" date="2019" name="Int. J. Syst. Evol. Microbiol.">
        <title>The Global Catalogue of Microorganisms (GCM) 10K type strain sequencing project: providing services to taxonomists for standard genome sequencing and annotation.</title>
        <authorList>
            <consortium name="The Broad Institute Genomics Platform"/>
            <consortium name="The Broad Institute Genome Sequencing Center for Infectious Disease"/>
            <person name="Wu L."/>
            <person name="Ma J."/>
        </authorList>
    </citation>
    <scope>NUCLEOTIDE SEQUENCE [LARGE SCALE GENOMIC DNA]</scope>
    <source>
        <strain evidence="3">JCM 18424</strain>
    </source>
</reference>
<evidence type="ECO:0000313" key="3">
    <source>
        <dbReference type="Proteomes" id="UP001500631"/>
    </source>
</evidence>
<keyword evidence="3" id="KW-1185">Reference proteome</keyword>
<gene>
    <name evidence="2" type="ORF">GCM10023338_02560</name>
</gene>
<feature type="transmembrane region" description="Helical" evidence="1">
    <location>
        <begin position="215"/>
        <end position="234"/>
    </location>
</feature>
<keyword evidence="1" id="KW-1133">Transmembrane helix</keyword>
<protein>
    <recommendedName>
        <fullName evidence="4">DUF805 domain-containing protein</fullName>
    </recommendedName>
</protein>
<proteinExistence type="predicted"/>
<evidence type="ECO:0008006" key="4">
    <source>
        <dbReference type="Google" id="ProtNLM"/>
    </source>
</evidence>
<sequence>MLFWCSGLYLYLGILKPRKYRSIFKQLPVMKIAHMSIGAVVIQGRFITEHNKIDAPFEQGKCDGYRYQYYKGSWRKNGEIDYVLDHEKSDYNVLKFQDKTDEIALDASAIQPLYGEWEKIKLGIDLVKIKCLKLNHDEEYMLAGNYQIQEGERRILSLDKCGIYYLSKEEGEWQQYQQKNLYFFQAMKRYGIVTALFVLIAMTVLNVILPPYYVNPLVLIWCYFVGSILFVFYMTKVHKVQGLEHIWNSTIILSLFPNIGVMVLSMLLGVSLLPLMAALTIVLMQTYKFVQKYPDEIQDYLDKRPNQS</sequence>
<keyword evidence="1" id="KW-0472">Membrane</keyword>
<name>A0ABP9MFK6_9GAMM</name>
<comment type="caution">
    <text evidence="2">The sequence shown here is derived from an EMBL/GenBank/DDBJ whole genome shotgun (WGS) entry which is preliminary data.</text>
</comment>
<keyword evidence="1" id="KW-0812">Transmembrane</keyword>